<sequence>MTEITSPHVERRRGNSTASSPKSSVAGDARDKMAVPKTSIKYSSRRSKNKDEVEEVIKKWESRFSQIESKLDTFFDYLVKTMIQFVKGENDDVVSLAPGHRERHGIGLLSEDNSSLKSETENPQKSSSRFSKYVRGAKSGTQRTVQRTSTVPRPDKDDKSSGTTNNFRRFKNQFYGKGHQKK</sequence>
<dbReference type="EMBL" id="CAJPWZ010001039">
    <property type="protein sequence ID" value="CAG2206095.1"/>
    <property type="molecule type" value="Genomic_DNA"/>
</dbReference>
<proteinExistence type="predicted"/>
<evidence type="ECO:0000313" key="3">
    <source>
        <dbReference type="Proteomes" id="UP000683360"/>
    </source>
</evidence>
<dbReference type="AlphaFoldDB" id="A0A8S3RH66"/>
<gene>
    <name evidence="2" type="ORF">MEDL_20451</name>
</gene>
<feature type="region of interest" description="Disordered" evidence="1">
    <location>
        <begin position="109"/>
        <end position="182"/>
    </location>
</feature>
<dbReference type="Proteomes" id="UP000683360">
    <property type="component" value="Unassembled WGS sequence"/>
</dbReference>
<organism evidence="2 3">
    <name type="scientific">Mytilus edulis</name>
    <name type="common">Blue mussel</name>
    <dbReference type="NCBI Taxonomy" id="6550"/>
    <lineage>
        <taxon>Eukaryota</taxon>
        <taxon>Metazoa</taxon>
        <taxon>Spiralia</taxon>
        <taxon>Lophotrochozoa</taxon>
        <taxon>Mollusca</taxon>
        <taxon>Bivalvia</taxon>
        <taxon>Autobranchia</taxon>
        <taxon>Pteriomorphia</taxon>
        <taxon>Mytilida</taxon>
        <taxon>Mytiloidea</taxon>
        <taxon>Mytilidae</taxon>
        <taxon>Mytilinae</taxon>
        <taxon>Mytilus</taxon>
    </lineage>
</organism>
<feature type="compositionally biased region" description="Polar residues" evidence="1">
    <location>
        <begin position="139"/>
        <end position="151"/>
    </location>
</feature>
<reference evidence="2" key="1">
    <citation type="submission" date="2021-03" db="EMBL/GenBank/DDBJ databases">
        <authorList>
            <person name="Bekaert M."/>
        </authorList>
    </citation>
    <scope>NUCLEOTIDE SEQUENCE</scope>
</reference>
<evidence type="ECO:0000313" key="2">
    <source>
        <dbReference type="EMBL" id="CAG2206095.1"/>
    </source>
</evidence>
<protein>
    <submittedName>
        <fullName evidence="2">Uncharacterized protein</fullName>
    </submittedName>
</protein>
<name>A0A8S3RH66_MYTED</name>
<evidence type="ECO:0000256" key="1">
    <source>
        <dbReference type="SAM" id="MobiDB-lite"/>
    </source>
</evidence>
<feature type="compositionally biased region" description="Polar residues" evidence="1">
    <location>
        <begin position="111"/>
        <end position="130"/>
    </location>
</feature>
<accession>A0A8S3RH66</accession>
<comment type="caution">
    <text evidence="2">The sequence shown here is derived from an EMBL/GenBank/DDBJ whole genome shotgun (WGS) entry which is preliminary data.</text>
</comment>
<keyword evidence="3" id="KW-1185">Reference proteome</keyword>
<feature type="region of interest" description="Disordered" evidence="1">
    <location>
        <begin position="1"/>
        <end position="53"/>
    </location>
</feature>